<sequence length="67" mass="7614">MSKERDNQSLSDKVYEPADYKRKDQLSSGIALTHEQSSDTLVEGTIDGKIERENGDEEEIPRKGFNK</sequence>
<comment type="caution">
    <text evidence="2">The sequence shown here is derived from an EMBL/GenBank/DDBJ whole genome shotgun (WGS) entry which is preliminary data.</text>
</comment>
<feature type="region of interest" description="Disordered" evidence="1">
    <location>
        <begin position="1"/>
        <end position="67"/>
    </location>
</feature>
<accession>A0A841Q6W6</accession>
<evidence type="ECO:0000256" key="1">
    <source>
        <dbReference type="SAM" id="MobiDB-lite"/>
    </source>
</evidence>
<dbReference type="EMBL" id="JACHGH010000007">
    <property type="protein sequence ID" value="MBB6454093.1"/>
    <property type="molecule type" value="Genomic_DNA"/>
</dbReference>
<dbReference type="Pfam" id="PF13217">
    <property type="entry name" value="DUF4025"/>
    <property type="match status" value="1"/>
</dbReference>
<evidence type="ECO:0000313" key="2">
    <source>
        <dbReference type="EMBL" id="MBB6454093.1"/>
    </source>
</evidence>
<feature type="compositionally biased region" description="Polar residues" evidence="1">
    <location>
        <begin position="26"/>
        <end position="40"/>
    </location>
</feature>
<gene>
    <name evidence="2" type="ORF">HNQ94_002544</name>
</gene>
<protein>
    <submittedName>
        <fullName evidence="2">Inosine/xanthosine triphosphate pyrophosphatase family protein</fullName>
    </submittedName>
</protein>
<dbReference type="RefSeq" id="WP_174496805.1">
    <property type="nucleotide sequence ID" value="NZ_CADDWK010000009.1"/>
</dbReference>
<evidence type="ECO:0000313" key="3">
    <source>
        <dbReference type="Proteomes" id="UP000581688"/>
    </source>
</evidence>
<feature type="compositionally biased region" description="Basic and acidic residues" evidence="1">
    <location>
        <begin position="1"/>
        <end position="25"/>
    </location>
</feature>
<dbReference type="Proteomes" id="UP000581688">
    <property type="component" value="Unassembled WGS sequence"/>
</dbReference>
<proteinExistence type="predicted"/>
<reference evidence="2 3" key="1">
    <citation type="submission" date="2020-08" db="EMBL/GenBank/DDBJ databases">
        <title>Genomic Encyclopedia of Type Strains, Phase IV (KMG-IV): sequencing the most valuable type-strain genomes for metagenomic binning, comparative biology and taxonomic classification.</title>
        <authorList>
            <person name="Goeker M."/>
        </authorList>
    </citation>
    <scope>NUCLEOTIDE SEQUENCE [LARGE SCALE GENOMIC DNA]</scope>
    <source>
        <strain evidence="2 3">DSM 19612</strain>
    </source>
</reference>
<keyword evidence="3" id="KW-1185">Reference proteome</keyword>
<name>A0A841Q6W6_9BACI</name>
<dbReference type="AlphaFoldDB" id="A0A841Q6W6"/>
<dbReference type="InterPro" id="IPR025100">
    <property type="entry name" value="DUF4025"/>
</dbReference>
<organism evidence="2 3">
    <name type="scientific">Salirhabdus euzebyi</name>
    <dbReference type="NCBI Taxonomy" id="394506"/>
    <lineage>
        <taxon>Bacteria</taxon>
        <taxon>Bacillati</taxon>
        <taxon>Bacillota</taxon>
        <taxon>Bacilli</taxon>
        <taxon>Bacillales</taxon>
        <taxon>Bacillaceae</taxon>
        <taxon>Salirhabdus</taxon>
    </lineage>
</organism>